<evidence type="ECO:0000313" key="1">
    <source>
        <dbReference type="EMBL" id="TCW40120.1"/>
    </source>
</evidence>
<proteinExistence type="predicted"/>
<evidence type="ECO:0000313" key="2">
    <source>
        <dbReference type="Proteomes" id="UP000295247"/>
    </source>
</evidence>
<reference evidence="1 2" key="1">
    <citation type="submission" date="2019-03" db="EMBL/GenBank/DDBJ databases">
        <title>Genomic Encyclopedia of Type Strains, Phase IV (KMG-IV): sequencing the most valuable type-strain genomes for metagenomic binning, comparative biology and taxonomic classification.</title>
        <authorList>
            <person name="Goeker M."/>
        </authorList>
    </citation>
    <scope>NUCLEOTIDE SEQUENCE [LARGE SCALE GENOMIC DNA]</scope>
    <source>
        <strain evidence="1 2">DSM 203</strain>
    </source>
</reference>
<accession>A0A4V2WAP6</accession>
<organism evidence="1 2">
    <name type="scientific">Marichromatium gracile</name>
    <name type="common">Chromatium gracile</name>
    <dbReference type="NCBI Taxonomy" id="1048"/>
    <lineage>
        <taxon>Bacteria</taxon>
        <taxon>Pseudomonadati</taxon>
        <taxon>Pseudomonadota</taxon>
        <taxon>Gammaproteobacteria</taxon>
        <taxon>Chromatiales</taxon>
        <taxon>Chromatiaceae</taxon>
        <taxon>Marichromatium</taxon>
    </lineage>
</organism>
<sequence length="61" mass="6538">MIPGMSLNAKRRRRKPDLFSILLVAVTIGMSVTLAYQVNLYHGSGELPLAKQTPPADSVGG</sequence>
<dbReference type="EMBL" id="SMDC01000001">
    <property type="protein sequence ID" value="TCW40120.1"/>
    <property type="molecule type" value="Genomic_DNA"/>
</dbReference>
<dbReference type="AlphaFoldDB" id="A0A4V2WAP6"/>
<gene>
    <name evidence="1" type="ORF">EDC29_101537</name>
</gene>
<comment type="caution">
    <text evidence="1">The sequence shown here is derived from an EMBL/GenBank/DDBJ whole genome shotgun (WGS) entry which is preliminary data.</text>
</comment>
<name>A0A4V2WAP6_MARGR</name>
<protein>
    <submittedName>
        <fullName evidence="1">Uncharacterized protein</fullName>
    </submittedName>
</protein>
<dbReference type="Proteomes" id="UP000295247">
    <property type="component" value="Unassembled WGS sequence"/>
</dbReference>